<dbReference type="AlphaFoldDB" id="A0A2H0RHJ6"/>
<accession>A0A2H0RHJ6</accession>
<dbReference type="InterPro" id="IPR007554">
    <property type="entry name" value="Glycerophosphate_synth"/>
</dbReference>
<organism evidence="1 2">
    <name type="scientific">Candidatus Vogelbacteria bacterium CG10_big_fil_rev_8_21_14_0_10_49_38</name>
    <dbReference type="NCBI Taxonomy" id="1975043"/>
    <lineage>
        <taxon>Bacteria</taxon>
        <taxon>Candidatus Vogeliibacteriota</taxon>
    </lineage>
</organism>
<dbReference type="InterPro" id="IPR043148">
    <property type="entry name" value="TagF_C"/>
</dbReference>
<evidence type="ECO:0000313" key="1">
    <source>
        <dbReference type="EMBL" id="PIR45927.1"/>
    </source>
</evidence>
<dbReference type="SUPFAM" id="SSF53756">
    <property type="entry name" value="UDP-Glycosyltransferase/glycogen phosphorylase"/>
    <property type="match status" value="1"/>
</dbReference>
<comment type="caution">
    <text evidence="1">The sequence shown here is derived from an EMBL/GenBank/DDBJ whole genome shotgun (WGS) entry which is preliminary data.</text>
</comment>
<dbReference type="Gene3D" id="3.40.50.12580">
    <property type="match status" value="1"/>
</dbReference>
<gene>
    <name evidence="1" type="ORF">COV08_02465</name>
</gene>
<sequence>MGGLSHKSEYSSMSLRVRLLSTMKTVAITVGEDIIVRNILQTEFLALFLDYARKENWKVIFIVSEKTEMVVRSHARHANVIVYRRDNPSKIENIIMTLARSAIDTHTNLWSKMRSYKRGDSSYVATVLKRIHTALLGDFSWYKRLLRFLIERLPSDRRAHELFDQYNPDIFVPLSLTSYDFDVPLAREAEKRKIPILGMVRSWDNLSSHGLLHIVPDVFFLQNAFLKEMALLHQALDERKVPIHIVGLPHYDAYMRPRAIPREKLCTLLGLDSSKKIILYGAMGSFLFKHEHDMPRILDRVIEHTRLSETAQVLYRAHPKFILKDEFATLPNVILSTPTSYTAKEHEYTSEDVLISTIVHADVVITCGSTFAIDAIILGRPVICISFDGEQTADYWESAARFYDLYTHYEAFIETSKTPVAKNEKELAQMILNGIKRGNCDRQTREAVIRRFAPWYEGGSAKRLADSLRKEILKIS</sequence>
<proteinExistence type="predicted"/>
<reference evidence="1 2" key="1">
    <citation type="submission" date="2017-09" db="EMBL/GenBank/DDBJ databases">
        <title>Depth-based differentiation of microbial function through sediment-hosted aquifers and enrichment of novel symbionts in the deep terrestrial subsurface.</title>
        <authorList>
            <person name="Probst A.J."/>
            <person name="Ladd B."/>
            <person name="Jarett J.K."/>
            <person name="Geller-Mcgrath D.E."/>
            <person name="Sieber C.M."/>
            <person name="Emerson J.B."/>
            <person name="Anantharaman K."/>
            <person name="Thomas B.C."/>
            <person name="Malmstrom R."/>
            <person name="Stieglmeier M."/>
            <person name="Klingl A."/>
            <person name="Woyke T."/>
            <person name="Ryan C.M."/>
            <person name="Banfield J.F."/>
        </authorList>
    </citation>
    <scope>NUCLEOTIDE SEQUENCE [LARGE SCALE GENOMIC DNA]</scope>
    <source>
        <strain evidence="1">CG10_big_fil_rev_8_21_14_0_10_49_38</strain>
    </source>
</reference>
<name>A0A2H0RHJ6_9BACT</name>
<dbReference type="GO" id="GO:0016020">
    <property type="term" value="C:membrane"/>
    <property type="evidence" value="ECO:0007669"/>
    <property type="project" value="InterPro"/>
</dbReference>
<dbReference type="Pfam" id="PF04464">
    <property type="entry name" value="Glyphos_transf"/>
    <property type="match status" value="1"/>
</dbReference>
<evidence type="ECO:0008006" key="3">
    <source>
        <dbReference type="Google" id="ProtNLM"/>
    </source>
</evidence>
<protein>
    <recommendedName>
        <fullName evidence="3">UDP-N-acetylglucosamine 2-epimerase domain-containing protein</fullName>
    </recommendedName>
</protein>
<evidence type="ECO:0000313" key="2">
    <source>
        <dbReference type="Proteomes" id="UP000230431"/>
    </source>
</evidence>
<dbReference type="EMBL" id="PCYK01000020">
    <property type="protein sequence ID" value="PIR45927.1"/>
    <property type="molecule type" value="Genomic_DNA"/>
</dbReference>
<dbReference type="GO" id="GO:0047355">
    <property type="term" value="F:CDP-glycerol glycerophosphotransferase activity"/>
    <property type="evidence" value="ECO:0007669"/>
    <property type="project" value="InterPro"/>
</dbReference>
<dbReference type="Proteomes" id="UP000230431">
    <property type="component" value="Unassembled WGS sequence"/>
</dbReference>